<gene>
    <name evidence="2" type="ORF">HKX02_10300</name>
</gene>
<evidence type="ECO:0000256" key="1">
    <source>
        <dbReference type="SAM" id="MobiDB-lite"/>
    </source>
</evidence>
<dbReference type="EMBL" id="JABFCY010000005">
    <property type="protein sequence ID" value="NNU60648.1"/>
    <property type="molecule type" value="Genomic_DNA"/>
</dbReference>
<dbReference type="RefSeq" id="WP_171318001.1">
    <property type="nucleotide sequence ID" value="NZ_JABFCY010000005.1"/>
</dbReference>
<proteinExistence type="predicted"/>
<evidence type="ECO:0000313" key="3">
    <source>
        <dbReference type="Proteomes" id="UP000574931"/>
    </source>
</evidence>
<name>A0A849KS29_9HYPH</name>
<sequence length="60" mass="6867">MAQKRNPWSDPDLVREKEAIDPSPVEPSDHQEKPTHEQSNTPGNPHIQVPKEPYPDRSND</sequence>
<feature type="region of interest" description="Disordered" evidence="1">
    <location>
        <begin position="1"/>
        <end position="60"/>
    </location>
</feature>
<feature type="compositionally biased region" description="Basic and acidic residues" evidence="1">
    <location>
        <begin position="27"/>
        <end position="36"/>
    </location>
</feature>
<dbReference type="AlphaFoldDB" id="A0A849KS29"/>
<keyword evidence="3" id="KW-1185">Reference proteome</keyword>
<reference evidence="2 3" key="1">
    <citation type="submission" date="2020-05" db="EMBL/GenBank/DDBJ databases">
        <title>Draft Genome Sequence of Ochrobactrum soli Isolated from Stable Fly Gut.</title>
        <authorList>
            <person name="Pileggi M.T."/>
            <person name="Vazhakkala L.J."/>
            <person name="Wong C.N."/>
        </authorList>
    </citation>
    <scope>NUCLEOTIDE SEQUENCE [LARGE SCALE GENOMIC DNA]</scope>
    <source>
        <strain evidence="2 3">MTP-C0764</strain>
    </source>
</reference>
<organism evidence="2 3">
    <name type="scientific">Ochrobactrum soli</name>
    <dbReference type="NCBI Taxonomy" id="2448455"/>
    <lineage>
        <taxon>Bacteria</taxon>
        <taxon>Pseudomonadati</taxon>
        <taxon>Pseudomonadota</taxon>
        <taxon>Alphaproteobacteria</taxon>
        <taxon>Hyphomicrobiales</taxon>
        <taxon>Brucellaceae</taxon>
        <taxon>Brucella/Ochrobactrum group</taxon>
        <taxon>Ochrobactrum</taxon>
    </lineage>
</organism>
<dbReference type="Proteomes" id="UP000574931">
    <property type="component" value="Unassembled WGS sequence"/>
</dbReference>
<evidence type="ECO:0000313" key="2">
    <source>
        <dbReference type="EMBL" id="NNU60648.1"/>
    </source>
</evidence>
<protein>
    <submittedName>
        <fullName evidence="2">Uncharacterized protein</fullName>
    </submittedName>
</protein>
<comment type="caution">
    <text evidence="2">The sequence shown here is derived from an EMBL/GenBank/DDBJ whole genome shotgun (WGS) entry which is preliminary data.</text>
</comment>
<accession>A0A849KS29</accession>